<keyword evidence="6 7" id="KW-0275">Fatty acid biosynthesis</keyword>
<evidence type="ECO:0000256" key="1">
    <source>
        <dbReference type="ARBA" id="ARBA00022450"/>
    </source>
</evidence>
<evidence type="ECO:0000256" key="2">
    <source>
        <dbReference type="ARBA" id="ARBA00022516"/>
    </source>
</evidence>
<keyword evidence="2 7" id="KW-0444">Lipid biosynthesis</keyword>
<feature type="modified residue" description="O-(pantetheine 4'-phosphoryl)serine" evidence="7">
    <location>
        <position position="55"/>
    </location>
</feature>
<dbReference type="PANTHER" id="PTHR20863">
    <property type="entry name" value="ACYL CARRIER PROTEIN"/>
    <property type="match status" value="1"/>
</dbReference>
<comment type="subcellular location">
    <subcellularLocation>
        <location evidence="7">Cytoplasm</location>
    </subcellularLocation>
</comment>
<dbReference type="InterPro" id="IPR036736">
    <property type="entry name" value="ACP-like_sf"/>
</dbReference>
<keyword evidence="5 7" id="KW-0443">Lipid metabolism</keyword>
<sequence length="95" mass="10340">MELSQRLNFELPEEPATPPASNTIGRVAQLIEDITGIDAETVTADSTRASLGIDSLSMIEIIVRAEDTFNVRIDDEAAENFVTVDDIVTYLAENA</sequence>
<dbReference type="InterPro" id="IPR003231">
    <property type="entry name" value="ACP"/>
</dbReference>
<dbReference type="Gene3D" id="1.10.1200.10">
    <property type="entry name" value="ACP-like"/>
    <property type="match status" value="1"/>
</dbReference>
<keyword evidence="3 7" id="KW-0597">Phosphoprotein</keyword>
<comment type="PTM">
    <text evidence="7">4'-phosphopantetheine is transferred from CoA to a specific serine of apo-ACP by AcpS. This modification is essential for activity because fatty acids are bound in thioester linkage to the sulfhydryl of the prosthetic group.</text>
</comment>
<keyword evidence="11" id="KW-1185">Reference proteome</keyword>
<proteinExistence type="inferred from homology"/>
<dbReference type="Pfam" id="PF00550">
    <property type="entry name" value="PP-binding"/>
    <property type="match status" value="1"/>
</dbReference>
<dbReference type="HAMAP" id="MF_01217">
    <property type="entry name" value="Acyl_carrier"/>
    <property type="match status" value="1"/>
</dbReference>
<name>A0ABY8VBJ9_9CORY</name>
<dbReference type="EMBL" id="CP126969">
    <property type="protein sequence ID" value="WIM67046.1"/>
    <property type="molecule type" value="Genomic_DNA"/>
</dbReference>
<dbReference type="Proteomes" id="UP001225598">
    <property type="component" value="Chromosome"/>
</dbReference>
<keyword evidence="4 7" id="KW-0276">Fatty acid metabolism</keyword>
<dbReference type="PROSITE" id="PS50075">
    <property type="entry name" value="CARRIER"/>
    <property type="match status" value="1"/>
</dbReference>
<dbReference type="SUPFAM" id="SSF47336">
    <property type="entry name" value="ACP-like"/>
    <property type="match status" value="1"/>
</dbReference>
<evidence type="ECO:0000256" key="8">
    <source>
        <dbReference type="SAM" id="MobiDB-lite"/>
    </source>
</evidence>
<gene>
    <name evidence="7" type="primary">acpP</name>
    <name evidence="10" type="ORF">QP027_07890</name>
</gene>
<keyword evidence="7" id="KW-0963">Cytoplasm</keyword>
<evidence type="ECO:0000313" key="10">
    <source>
        <dbReference type="EMBL" id="WIM67046.1"/>
    </source>
</evidence>
<evidence type="ECO:0000256" key="7">
    <source>
        <dbReference type="HAMAP-Rule" id="MF_01217"/>
    </source>
</evidence>
<accession>A0ABY8VBJ9</accession>
<dbReference type="PROSITE" id="PS00012">
    <property type="entry name" value="PHOSPHOPANTETHEINE"/>
    <property type="match status" value="1"/>
</dbReference>
<evidence type="ECO:0000256" key="4">
    <source>
        <dbReference type="ARBA" id="ARBA00022832"/>
    </source>
</evidence>
<dbReference type="RefSeq" id="WP_284823854.1">
    <property type="nucleotide sequence ID" value="NZ_CP126969.1"/>
</dbReference>
<feature type="domain" description="Carrier" evidence="9">
    <location>
        <begin position="18"/>
        <end position="95"/>
    </location>
</feature>
<evidence type="ECO:0000256" key="3">
    <source>
        <dbReference type="ARBA" id="ARBA00022553"/>
    </source>
</evidence>
<dbReference type="InterPro" id="IPR006162">
    <property type="entry name" value="Ppantetheine_attach_site"/>
</dbReference>
<evidence type="ECO:0000256" key="5">
    <source>
        <dbReference type="ARBA" id="ARBA00023098"/>
    </source>
</evidence>
<evidence type="ECO:0000313" key="11">
    <source>
        <dbReference type="Proteomes" id="UP001225598"/>
    </source>
</evidence>
<dbReference type="InterPro" id="IPR009081">
    <property type="entry name" value="PP-bd_ACP"/>
</dbReference>
<comment type="function">
    <text evidence="7">Carrier of the growing fatty acid chain in fatty acid biosynthesis.</text>
</comment>
<evidence type="ECO:0000259" key="9">
    <source>
        <dbReference type="PROSITE" id="PS50075"/>
    </source>
</evidence>
<dbReference type="PANTHER" id="PTHR20863:SF76">
    <property type="entry name" value="CARRIER DOMAIN-CONTAINING PROTEIN"/>
    <property type="match status" value="1"/>
</dbReference>
<comment type="similarity">
    <text evidence="7">Belongs to the acyl carrier protein (ACP) family.</text>
</comment>
<keyword evidence="1 7" id="KW-0596">Phosphopantetheine</keyword>
<comment type="pathway">
    <text evidence="7">Lipid metabolism; fatty acid biosynthesis.</text>
</comment>
<feature type="region of interest" description="Disordered" evidence="8">
    <location>
        <begin position="1"/>
        <end position="22"/>
    </location>
</feature>
<reference evidence="10 11" key="1">
    <citation type="submission" date="2023-05" db="EMBL/GenBank/DDBJ databases">
        <title>Corynebacterium suedekumii sp. nov. and Corynebacterium breve sp. nov. isolated from raw cow's milk.</title>
        <authorList>
            <person name="Baer M.K."/>
            <person name="Mehl L."/>
            <person name="Hellmuth R."/>
            <person name="Marke G."/>
            <person name="Lipski A."/>
        </authorList>
    </citation>
    <scope>NUCLEOTIDE SEQUENCE [LARGE SCALE GENOMIC DNA]</scope>
    <source>
        <strain evidence="10 11">R4</strain>
    </source>
</reference>
<protein>
    <recommendedName>
        <fullName evidence="7">Acyl carrier protein</fullName>
        <shortName evidence="7">ACP</shortName>
    </recommendedName>
</protein>
<organism evidence="10 11">
    <name type="scientific">Corynebacterium breve</name>
    <dbReference type="NCBI Taxonomy" id="3049799"/>
    <lineage>
        <taxon>Bacteria</taxon>
        <taxon>Bacillati</taxon>
        <taxon>Actinomycetota</taxon>
        <taxon>Actinomycetes</taxon>
        <taxon>Mycobacteriales</taxon>
        <taxon>Corynebacteriaceae</taxon>
        <taxon>Corynebacterium</taxon>
    </lineage>
</organism>
<evidence type="ECO:0000256" key="6">
    <source>
        <dbReference type="ARBA" id="ARBA00023160"/>
    </source>
</evidence>